<dbReference type="VEuPathDB" id="FungiDB:VP01_1110g1"/>
<dbReference type="AlphaFoldDB" id="A0A0L6VSM7"/>
<evidence type="ECO:0000313" key="3">
    <source>
        <dbReference type="Proteomes" id="UP000037035"/>
    </source>
</evidence>
<accession>A0A0L6VSM7</accession>
<keyword evidence="1" id="KW-1133">Transmembrane helix</keyword>
<keyword evidence="1" id="KW-0472">Membrane</keyword>
<dbReference type="Proteomes" id="UP000037035">
    <property type="component" value="Unassembled WGS sequence"/>
</dbReference>
<organism evidence="2 3">
    <name type="scientific">Puccinia sorghi</name>
    <dbReference type="NCBI Taxonomy" id="27349"/>
    <lineage>
        <taxon>Eukaryota</taxon>
        <taxon>Fungi</taxon>
        <taxon>Dikarya</taxon>
        <taxon>Basidiomycota</taxon>
        <taxon>Pucciniomycotina</taxon>
        <taxon>Pucciniomycetes</taxon>
        <taxon>Pucciniales</taxon>
        <taxon>Pucciniaceae</taxon>
        <taxon>Puccinia</taxon>
    </lineage>
</organism>
<gene>
    <name evidence="2" type="ORF">VP01_1110g1</name>
</gene>
<proteinExistence type="predicted"/>
<protein>
    <submittedName>
        <fullName evidence="2">Uncharacterized protein</fullName>
    </submittedName>
</protein>
<feature type="transmembrane region" description="Helical" evidence="1">
    <location>
        <begin position="170"/>
        <end position="187"/>
    </location>
</feature>
<reference evidence="2 3" key="1">
    <citation type="submission" date="2015-08" db="EMBL/GenBank/DDBJ databases">
        <title>Next Generation Sequencing and Analysis of the Genome of Puccinia sorghi L Schw, the Causal Agent of Maize Common Rust.</title>
        <authorList>
            <person name="Rochi L."/>
            <person name="Burguener G."/>
            <person name="Darino M."/>
            <person name="Turjanski A."/>
            <person name="Kreff E."/>
            <person name="Dieguez M.J."/>
            <person name="Sacco F."/>
        </authorList>
    </citation>
    <scope>NUCLEOTIDE SEQUENCE [LARGE SCALE GENOMIC DNA]</scope>
    <source>
        <strain evidence="2 3">RO10H11247</strain>
    </source>
</reference>
<keyword evidence="3" id="KW-1185">Reference proteome</keyword>
<evidence type="ECO:0000313" key="2">
    <source>
        <dbReference type="EMBL" id="KNZ63706.1"/>
    </source>
</evidence>
<keyword evidence="1" id="KW-0812">Transmembrane</keyword>
<evidence type="ECO:0000256" key="1">
    <source>
        <dbReference type="SAM" id="Phobius"/>
    </source>
</evidence>
<feature type="transmembrane region" description="Helical" evidence="1">
    <location>
        <begin position="138"/>
        <end position="158"/>
    </location>
</feature>
<name>A0A0L6VSM7_9BASI</name>
<dbReference type="EMBL" id="LAVV01001233">
    <property type="protein sequence ID" value="KNZ63706.1"/>
    <property type="molecule type" value="Genomic_DNA"/>
</dbReference>
<sequence>MFPLCVIESIQICPKKIIFKNTSNHRATLLFTQNQSSDLSNFISLLYLFSSHLIYPSMSSNHLKDMECNPINDQDMLMIQLHEGPGHDPQANSTQVSHSLRARFKGEKRSLTSFLGEGFFPCTLIPLPQGIYVHPKDHWKALTFQLLLVKIDLFSIVLSHVIQVYSSYKYIFGNFFVYAHFFVSLNFVFHQGIYIQILFLFTKFLIYLFVKFPATCSFQQKTEYSTLKPSHTQTLTGCTGRGLDLQHPDKRCHILPGAAGCRRGPKFPPEFSCITGSVAEPRGGLSPNGEKKGLDLLKKEQEPMGVIMNNHKQPINETFITIMLLRTLHTMMIEEIFITEKRKGVDNMNVFQGSFSAMRSTQTFSFSVIVRENLKIYQQGPCISQHEGFHVSMMRTCIGCLAIFITTSRMTHFRIDIFFLKKTGLLMIYWNRKPSVTQVVCRRGGPVS</sequence>
<comment type="caution">
    <text evidence="2">The sequence shown here is derived from an EMBL/GenBank/DDBJ whole genome shotgun (WGS) entry which is preliminary data.</text>
</comment>
<feature type="transmembrane region" description="Helical" evidence="1">
    <location>
        <begin position="111"/>
        <end position="132"/>
    </location>
</feature>